<dbReference type="EMBL" id="BNJF01000001">
    <property type="protein sequence ID" value="GHO44860.1"/>
    <property type="molecule type" value="Genomic_DNA"/>
</dbReference>
<proteinExistence type="predicted"/>
<comment type="caution">
    <text evidence="2">The sequence shown here is derived from an EMBL/GenBank/DDBJ whole genome shotgun (WGS) entry which is preliminary data.</text>
</comment>
<dbReference type="AlphaFoldDB" id="A0A8J3MRB1"/>
<keyword evidence="1" id="KW-0472">Membrane</keyword>
<feature type="transmembrane region" description="Helical" evidence="1">
    <location>
        <begin position="32"/>
        <end position="55"/>
    </location>
</feature>
<protein>
    <submittedName>
        <fullName evidence="2">Uncharacterized protein</fullName>
    </submittedName>
</protein>
<dbReference type="RefSeq" id="WP_220194227.1">
    <property type="nucleotide sequence ID" value="NZ_BNJF01000001.1"/>
</dbReference>
<organism evidence="2 3">
    <name type="scientific">Ktedonospora formicarum</name>
    <dbReference type="NCBI Taxonomy" id="2778364"/>
    <lineage>
        <taxon>Bacteria</taxon>
        <taxon>Bacillati</taxon>
        <taxon>Chloroflexota</taxon>
        <taxon>Ktedonobacteria</taxon>
        <taxon>Ktedonobacterales</taxon>
        <taxon>Ktedonobacteraceae</taxon>
        <taxon>Ktedonospora</taxon>
    </lineage>
</organism>
<keyword evidence="3" id="KW-1185">Reference proteome</keyword>
<keyword evidence="1" id="KW-0812">Transmembrane</keyword>
<reference evidence="2" key="1">
    <citation type="submission" date="2020-10" db="EMBL/GenBank/DDBJ databases">
        <title>Taxonomic study of unclassified bacteria belonging to the class Ktedonobacteria.</title>
        <authorList>
            <person name="Yabe S."/>
            <person name="Wang C.M."/>
            <person name="Zheng Y."/>
            <person name="Sakai Y."/>
            <person name="Cavaletti L."/>
            <person name="Monciardini P."/>
            <person name="Donadio S."/>
        </authorList>
    </citation>
    <scope>NUCLEOTIDE SEQUENCE</scope>
    <source>
        <strain evidence="2">SOSP1-1</strain>
    </source>
</reference>
<name>A0A8J3MRB1_9CHLR</name>
<feature type="transmembrane region" description="Helical" evidence="1">
    <location>
        <begin position="406"/>
        <end position="431"/>
    </location>
</feature>
<keyword evidence="1" id="KW-1133">Transmembrane helix</keyword>
<evidence type="ECO:0000313" key="2">
    <source>
        <dbReference type="EMBL" id="GHO44860.1"/>
    </source>
</evidence>
<sequence length="455" mass="50468">MSSTIHTPPRQAGHALTPPAVTLALWSLRRTWFLLVIIALGLISAMVVACTIPLYSMVTTTAGLRGILNTTVNTSEINLNVAPAAFSTQALRRSQKALDPLVQQHIGPYMSQHPSLMLTSQSIDVLSPRLPAREYDLIQYTATFPQDGKHLQLISGHLPNLKSNEYEIILTPDTLESIGLKVGAKLTLATSIMDTPLLTLANRISSPEALLKQIQLHTFELDIPARVVGTFKVPDTEKAYWHQNDFTELTRDEGAKSIPVYQFLGANELLLNAYDRFTQAHHLDQVYPYTQFDYDAITGILSAGGGSSLPSINWTYRVDPQKMDFSLYDIFSSQVAGLQSDMTRLHGDLLARHDRYYNPFNDFGQSSEQLSLPYTSAMAMTSDLFSGTDGPGALEQYRNRLSVVQLPVAIISAQIIALILFFISMMLGLLVDRQRDTIAVLRSRGPADNRSIPRY</sequence>
<dbReference type="Proteomes" id="UP000612362">
    <property type="component" value="Unassembled WGS sequence"/>
</dbReference>
<accession>A0A8J3MRB1</accession>
<gene>
    <name evidence="2" type="ORF">KSX_30230</name>
</gene>
<evidence type="ECO:0000313" key="3">
    <source>
        <dbReference type="Proteomes" id="UP000612362"/>
    </source>
</evidence>
<evidence type="ECO:0000256" key="1">
    <source>
        <dbReference type="SAM" id="Phobius"/>
    </source>
</evidence>